<dbReference type="Gramene" id="Psat0s255g0040.1">
    <property type="protein sequence ID" value="Psat0s255g0040.1.cds1"/>
    <property type="gene ID" value="Psat0s255g0040"/>
</dbReference>
<feature type="domain" description="CTLH" evidence="4">
    <location>
        <begin position="90"/>
        <end position="147"/>
    </location>
</feature>
<evidence type="ECO:0000256" key="3">
    <source>
        <dbReference type="SAM" id="MobiDB-lite"/>
    </source>
</evidence>
<dbReference type="InterPro" id="IPR051350">
    <property type="entry name" value="WD_repeat-ST_regulator"/>
</dbReference>
<dbReference type="PROSITE" id="PS50896">
    <property type="entry name" value="LISH"/>
    <property type="match status" value="1"/>
</dbReference>
<dbReference type="InterPro" id="IPR006594">
    <property type="entry name" value="LisH"/>
</dbReference>
<dbReference type="AlphaFoldDB" id="A0A9D4WY02"/>
<accession>A0A9D4WY02</accession>
<name>A0A9D4WY02_PEA</name>
<keyword evidence="2" id="KW-0677">Repeat</keyword>
<protein>
    <recommendedName>
        <fullName evidence="4">CTLH domain-containing protein</fullName>
    </recommendedName>
</protein>
<dbReference type="Gramene" id="PSAT_LOCUS21142_t1">
    <property type="protein sequence ID" value="CAL5201948.1"/>
    <property type="gene ID" value="PSAT_LOCUS21142"/>
</dbReference>
<dbReference type="EMBL" id="JAMSHJ010000005">
    <property type="protein sequence ID" value="KAI5409908.1"/>
    <property type="molecule type" value="Genomic_DNA"/>
</dbReference>
<proteinExistence type="predicted"/>
<evidence type="ECO:0000313" key="6">
    <source>
        <dbReference type="Proteomes" id="UP001058974"/>
    </source>
</evidence>
<dbReference type="PROSITE" id="PS50897">
    <property type="entry name" value="CTLH"/>
    <property type="match status" value="1"/>
</dbReference>
<comment type="caution">
    <text evidence="5">The sequence shown here is derived from an EMBL/GenBank/DDBJ whole genome shotgun (WGS) entry which is preliminary data.</text>
</comment>
<evidence type="ECO:0000256" key="2">
    <source>
        <dbReference type="ARBA" id="ARBA00022737"/>
    </source>
</evidence>
<dbReference type="PANTHER" id="PTHR22838">
    <property type="entry name" value="WD REPEAT PROTEIN 26-RELATED"/>
    <property type="match status" value="1"/>
</dbReference>
<dbReference type="OrthoDB" id="972532at2759"/>
<dbReference type="PANTHER" id="PTHR22838:SF25">
    <property type="entry name" value="TRANSCRIPTION FACTOR INTERACTOR AND REGULATOR LISH FAMILY-RELATED"/>
    <property type="match status" value="1"/>
</dbReference>
<dbReference type="Pfam" id="PF23627">
    <property type="entry name" value="LisH_WDR26"/>
    <property type="match status" value="1"/>
</dbReference>
<evidence type="ECO:0000256" key="1">
    <source>
        <dbReference type="ARBA" id="ARBA00022574"/>
    </source>
</evidence>
<keyword evidence="6" id="KW-1185">Reference proteome</keyword>
<organism evidence="5 6">
    <name type="scientific">Pisum sativum</name>
    <name type="common">Garden pea</name>
    <name type="synonym">Lathyrus oleraceus</name>
    <dbReference type="NCBI Taxonomy" id="3888"/>
    <lineage>
        <taxon>Eukaryota</taxon>
        <taxon>Viridiplantae</taxon>
        <taxon>Streptophyta</taxon>
        <taxon>Embryophyta</taxon>
        <taxon>Tracheophyta</taxon>
        <taxon>Spermatophyta</taxon>
        <taxon>Magnoliopsida</taxon>
        <taxon>eudicotyledons</taxon>
        <taxon>Gunneridae</taxon>
        <taxon>Pentapetalae</taxon>
        <taxon>rosids</taxon>
        <taxon>fabids</taxon>
        <taxon>Fabales</taxon>
        <taxon>Fabaceae</taxon>
        <taxon>Papilionoideae</taxon>
        <taxon>50 kb inversion clade</taxon>
        <taxon>NPAAA clade</taxon>
        <taxon>Hologalegina</taxon>
        <taxon>IRL clade</taxon>
        <taxon>Fabeae</taxon>
        <taxon>Lathyrus</taxon>
    </lineage>
</organism>
<dbReference type="SMART" id="SM00668">
    <property type="entry name" value="CTLH"/>
    <property type="match status" value="1"/>
</dbReference>
<reference evidence="5 6" key="1">
    <citation type="journal article" date="2022" name="Nat. Genet.">
        <title>Improved pea reference genome and pan-genome highlight genomic features and evolutionary characteristics.</title>
        <authorList>
            <person name="Yang T."/>
            <person name="Liu R."/>
            <person name="Luo Y."/>
            <person name="Hu S."/>
            <person name="Wang D."/>
            <person name="Wang C."/>
            <person name="Pandey M.K."/>
            <person name="Ge S."/>
            <person name="Xu Q."/>
            <person name="Li N."/>
            <person name="Li G."/>
            <person name="Huang Y."/>
            <person name="Saxena R.K."/>
            <person name="Ji Y."/>
            <person name="Li M."/>
            <person name="Yan X."/>
            <person name="He Y."/>
            <person name="Liu Y."/>
            <person name="Wang X."/>
            <person name="Xiang C."/>
            <person name="Varshney R.K."/>
            <person name="Ding H."/>
            <person name="Gao S."/>
            <person name="Zong X."/>
        </authorList>
    </citation>
    <scope>NUCLEOTIDE SEQUENCE [LARGE SCALE GENOMIC DNA]</scope>
    <source>
        <strain evidence="5 6">cv. Zhongwan 6</strain>
    </source>
</reference>
<feature type="region of interest" description="Disordered" evidence="3">
    <location>
        <begin position="1"/>
        <end position="49"/>
    </location>
</feature>
<dbReference type="Gramene" id="Psat05G0538600-T1">
    <property type="protein sequence ID" value="KAI5409908.1"/>
    <property type="gene ID" value="KIW84_055386"/>
</dbReference>
<gene>
    <name evidence="5" type="ORF">KIW84_055386</name>
</gene>
<dbReference type="InterPro" id="IPR006595">
    <property type="entry name" value="CTLH_C"/>
</dbReference>
<dbReference type="Proteomes" id="UP001058974">
    <property type="component" value="Chromosome 5"/>
</dbReference>
<evidence type="ECO:0000259" key="4">
    <source>
        <dbReference type="PROSITE" id="PS50897"/>
    </source>
</evidence>
<evidence type="ECO:0000313" key="5">
    <source>
        <dbReference type="EMBL" id="KAI5409908.1"/>
    </source>
</evidence>
<keyword evidence="1" id="KW-0853">WD repeat</keyword>
<sequence length="314" mass="34634">MESVGDEEPALKRTKLSSEEFVGHSNGSSMEHVVCPSSDISSAEGDGEDVASKGVLKRGEFVRMITKAMYSLGYKKSGEHLEEESGIPLNSSAVNLFKQQILDGDWDKSVATLNQIGLEDESIVKAASVLILEQKYFELLDGDKVMEALKTLRTEITHLCVDSAKIRELSSCMLSASDQGGSSGRDFVRAGTRLKLLEELQDLVPPTVMIPEKRLEHLVEQALILQRVASLCHNSLNKKMILNHDHCDGKSQITLDQLANASAVSDNNEVVTLTKADFERFATCAVKVDRLEEDYKKLVSMLSEVVNLLRVLPR</sequence>